<accession>A0A815YMI8</accession>
<comment type="caution">
    <text evidence="2">The sequence shown here is derived from an EMBL/GenBank/DDBJ whole genome shotgun (WGS) entry which is preliminary data.</text>
</comment>
<evidence type="ECO:0000259" key="1">
    <source>
        <dbReference type="Pfam" id="PF17820"/>
    </source>
</evidence>
<feature type="domain" description="PDZ" evidence="1">
    <location>
        <begin position="20"/>
        <end position="47"/>
    </location>
</feature>
<dbReference type="SUPFAM" id="SSF50156">
    <property type="entry name" value="PDZ domain-like"/>
    <property type="match status" value="1"/>
</dbReference>
<dbReference type="EMBL" id="CAJNOG010009301">
    <property type="protein sequence ID" value="CAF1571586.1"/>
    <property type="molecule type" value="Genomic_DNA"/>
</dbReference>
<dbReference type="InterPro" id="IPR041489">
    <property type="entry name" value="PDZ_6"/>
</dbReference>
<proteinExistence type="predicted"/>
<dbReference type="Pfam" id="PF17820">
    <property type="entry name" value="PDZ_6"/>
    <property type="match status" value="1"/>
</dbReference>
<protein>
    <recommendedName>
        <fullName evidence="1">PDZ domain-containing protein</fullName>
    </recommendedName>
</protein>
<evidence type="ECO:0000313" key="2">
    <source>
        <dbReference type="EMBL" id="CAF1571586.1"/>
    </source>
</evidence>
<dbReference type="Proteomes" id="UP000663845">
    <property type="component" value="Unassembled WGS sequence"/>
</dbReference>
<evidence type="ECO:0000313" key="3">
    <source>
        <dbReference type="Proteomes" id="UP000663845"/>
    </source>
</evidence>
<dbReference type="InterPro" id="IPR036034">
    <property type="entry name" value="PDZ_sf"/>
</dbReference>
<dbReference type="Gene3D" id="2.30.42.10">
    <property type="match status" value="1"/>
</dbReference>
<reference evidence="2" key="1">
    <citation type="submission" date="2021-02" db="EMBL/GenBank/DDBJ databases">
        <authorList>
            <person name="Nowell W R."/>
        </authorList>
    </citation>
    <scope>NUCLEOTIDE SEQUENCE</scope>
</reference>
<gene>
    <name evidence="2" type="ORF">JYZ213_LOCUS47378</name>
</gene>
<name>A0A815YMI8_9BILA</name>
<feature type="non-terminal residue" evidence="2">
    <location>
        <position position="56"/>
    </location>
</feature>
<organism evidence="2 3">
    <name type="scientific">Adineta steineri</name>
    <dbReference type="NCBI Taxonomy" id="433720"/>
    <lineage>
        <taxon>Eukaryota</taxon>
        <taxon>Metazoa</taxon>
        <taxon>Spiralia</taxon>
        <taxon>Gnathifera</taxon>
        <taxon>Rotifera</taxon>
        <taxon>Eurotatoria</taxon>
        <taxon>Bdelloidea</taxon>
        <taxon>Adinetida</taxon>
        <taxon>Adinetidae</taxon>
        <taxon>Adineta</taxon>
    </lineage>
</organism>
<sequence length="56" mass="6368">MVDDMNYLFEFFYYHNNVVVAVEGPAQEAGLRPNDVITHVNERPVAGLLHPEVVKL</sequence>
<dbReference type="AlphaFoldDB" id="A0A815YMI8"/>